<dbReference type="RefSeq" id="WP_282679864.1">
    <property type="nucleotide sequence ID" value="NZ_CP106875.1"/>
</dbReference>
<evidence type="ECO:0000313" key="2">
    <source>
        <dbReference type="Proteomes" id="UP001159075"/>
    </source>
</evidence>
<accession>A0ABT6UFS9</accession>
<reference evidence="1 2" key="1">
    <citation type="submission" date="2022-09" db="EMBL/GenBank/DDBJ databases">
        <title>The outer-membrane cytochrome OmcA is essential for infection of Shewanella oneidensis by a zebrafish-associated bacteriophage.</title>
        <authorList>
            <person name="Grenfell A.W."/>
            <person name="Intile P."/>
            <person name="Mcfarlane J."/>
            <person name="Leung D."/>
            <person name="Abdalla K."/>
            <person name="Wold M."/>
            <person name="Kees E."/>
            <person name="Gralnick J."/>
        </authorList>
    </citation>
    <scope>NUCLEOTIDE SEQUENCE [LARGE SCALE GENOMIC DNA]</scope>
    <source>
        <strain evidence="1 2">NF-5</strain>
    </source>
</reference>
<name>A0ABT6UFS9_9GAMM</name>
<gene>
    <name evidence="1" type="ORF">ODY93_17215</name>
</gene>
<dbReference type="EMBL" id="JAOTLW010000020">
    <property type="protein sequence ID" value="MDI5833325.1"/>
    <property type="molecule type" value="Genomic_DNA"/>
</dbReference>
<dbReference type="Proteomes" id="UP001159075">
    <property type="component" value="Unassembled WGS sequence"/>
</dbReference>
<evidence type="ECO:0000313" key="1">
    <source>
        <dbReference type="EMBL" id="MDI5833325.1"/>
    </source>
</evidence>
<sequence>MAKNKASNNDLDSTVESKISEIMDGLQINRDIPLGQYDLVSLISELNGTPRSNVVKFLNTLNQLCQYQLLEQGCFNIEGLASFKLVPLRARKADTKLAADGSVTRIRPLAADTAIRVVSALQLRKITPKRIVS</sequence>
<keyword evidence="2" id="KW-1185">Reference proteome</keyword>
<organism evidence="1 2">
    <name type="scientific">Shewanella xiamenensis</name>
    <dbReference type="NCBI Taxonomy" id="332186"/>
    <lineage>
        <taxon>Bacteria</taxon>
        <taxon>Pseudomonadati</taxon>
        <taxon>Pseudomonadota</taxon>
        <taxon>Gammaproteobacteria</taxon>
        <taxon>Alteromonadales</taxon>
        <taxon>Shewanellaceae</taxon>
        <taxon>Shewanella</taxon>
    </lineage>
</organism>
<protein>
    <recommendedName>
        <fullName evidence="3">DNA-binding protein</fullName>
    </recommendedName>
</protein>
<evidence type="ECO:0008006" key="3">
    <source>
        <dbReference type="Google" id="ProtNLM"/>
    </source>
</evidence>
<comment type="caution">
    <text evidence="1">The sequence shown here is derived from an EMBL/GenBank/DDBJ whole genome shotgun (WGS) entry which is preliminary data.</text>
</comment>
<proteinExistence type="predicted"/>